<name>A0A6C2D801_9RHOO</name>
<dbReference type="InterPro" id="IPR052715">
    <property type="entry name" value="RAYT_transposase"/>
</dbReference>
<evidence type="ECO:0000259" key="1">
    <source>
        <dbReference type="SMART" id="SM01321"/>
    </source>
</evidence>
<gene>
    <name evidence="2" type="ORF">ETQ85_00025</name>
</gene>
<comment type="caution">
    <text evidence="2">The sequence shown here is derived from an EMBL/GenBank/DDBJ whole genome shotgun (WGS) entry which is preliminary data.</text>
</comment>
<dbReference type="Pfam" id="PF01797">
    <property type="entry name" value="Y1_Tnp"/>
    <property type="match status" value="1"/>
</dbReference>
<protein>
    <submittedName>
        <fullName evidence="2">Transposase</fullName>
    </submittedName>
</protein>
<organism evidence="2 3">
    <name type="scientific">Zoogloea oleivorans</name>
    <dbReference type="NCBI Taxonomy" id="1552750"/>
    <lineage>
        <taxon>Bacteria</taxon>
        <taxon>Pseudomonadati</taxon>
        <taxon>Pseudomonadota</taxon>
        <taxon>Betaproteobacteria</taxon>
        <taxon>Rhodocyclales</taxon>
        <taxon>Zoogloeaceae</taxon>
        <taxon>Zoogloea</taxon>
    </lineage>
</organism>
<dbReference type="Proteomes" id="UP000389128">
    <property type="component" value="Unassembled WGS sequence"/>
</dbReference>
<dbReference type="SUPFAM" id="SSF143422">
    <property type="entry name" value="Transposase IS200-like"/>
    <property type="match status" value="1"/>
</dbReference>
<dbReference type="GO" id="GO:0004803">
    <property type="term" value="F:transposase activity"/>
    <property type="evidence" value="ECO:0007669"/>
    <property type="project" value="InterPro"/>
</dbReference>
<dbReference type="InterPro" id="IPR036515">
    <property type="entry name" value="Transposase_17_sf"/>
</dbReference>
<reference evidence="2 3" key="1">
    <citation type="submission" date="2019-01" db="EMBL/GenBank/DDBJ databases">
        <title>Zoogloea oleivorans genome sequencing and assembly.</title>
        <authorList>
            <person name="Tancsics A."/>
            <person name="Farkas M."/>
            <person name="Kriszt B."/>
            <person name="Maroti G."/>
            <person name="Horvath B."/>
        </authorList>
    </citation>
    <scope>NUCLEOTIDE SEQUENCE [LARGE SCALE GENOMIC DNA]</scope>
    <source>
        <strain evidence="2 3">Buc</strain>
    </source>
</reference>
<dbReference type="InterPro" id="IPR002686">
    <property type="entry name" value="Transposase_17"/>
</dbReference>
<dbReference type="OrthoDB" id="9814067at2"/>
<sequence length="162" mass="18315">MPYNDLRKGRVSIPGQIYFLTAVTWGRTPWFEDFQLGRQVAGVFHTLALAHPGLSLAWVVMPDHVHWLVQLPEGLSLDQLMQRFKGRSARALNAARASRGPVWQPGFHDRALRKDEDLLSAARYLIANPLRAGLVPRIADHPLWDAIWIQPPVDRTSVRRGG</sequence>
<dbReference type="GO" id="GO:0006313">
    <property type="term" value="P:DNA transposition"/>
    <property type="evidence" value="ECO:0007669"/>
    <property type="project" value="InterPro"/>
</dbReference>
<keyword evidence="3" id="KW-1185">Reference proteome</keyword>
<dbReference type="PANTHER" id="PTHR36966">
    <property type="entry name" value="REP-ASSOCIATED TYROSINE TRANSPOSASE"/>
    <property type="match status" value="1"/>
</dbReference>
<evidence type="ECO:0000313" key="3">
    <source>
        <dbReference type="Proteomes" id="UP000389128"/>
    </source>
</evidence>
<proteinExistence type="predicted"/>
<dbReference type="EMBL" id="SDKK01000001">
    <property type="protein sequence ID" value="TYC61994.1"/>
    <property type="molecule type" value="Genomic_DNA"/>
</dbReference>
<dbReference type="NCBIfam" id="NF047646">
    <property type="entry name" value="REP_Tyr_transpos"/>
    <property type="match status" value="1"/>
</dbReference>
<dbReference type="SMART" id="SM01321">
    <property type="entry name" value="Y1_Tnp"/>
    <property type="match status" value="1"/>
</dbReference>
<dbReference type="RefSeq" id="WP_148577085.1">
    <property type="nucleotide sequence ID" value="NZ_SDKK01000001.1"/>
</dbReference>
<dbReference type="Gene3D" id="3.30.70.1290">
    <property type="entry name" value="Transposase IS200-like"/>
    <property type="match status" value="1"/>
</dbReference>
<dbReference type="PANTHER" id="PTHR36966:SF1">
    <property type="entry name" value="REP-ASSOCIATED TYROSINE TRANSPOSASE"/>
    <property type="match status" value="1"/>
</dbReference>
<evidence type="ECO:0000313" key="2">
    <source>
        <dbReference type="EMBL" id="TYC61994.1"/>
    </source>
</evidence>
<accession>A0A6C2D801</accession>
<dbReference type="GO" id="GO:0043565">
    <property type="term" value="F:sequence-specific DNA binding"/>
    <property type="evidence" value="ECO:0007669"/>
    <property type="project" value="TreeGrafter"/>
</dbReference>
<dbReference type="AlphaFoldDB" id="A0A6C2D801"/>
<feature type="domain" description="Transposase IS200-like" evidence="1">
    <location>
        <begin position="13"/>
        <end position="128"/>
    </location>
</feature>